<dbReference type="eggNOG" id="ENOG502QVBY">
    <property type="taxonomic scope" value="Eukaryota"/>
</dbReference>
<accession>M7ZE22</accession>
<dbReference type="AlphaFoldDB" id="M7ZE22"/>
<reference evidence="1" key="1">
    <citation type="journal article" date="2013" name="Nature">
        <title>Draft genome of the wheat A-genome progenitor Triticum urartu.</title>
        <authorList>
            <person name="Ling H.Q."/>
            <person name="Zhao S."/>
            <person name="Liu D."/>
            <person name="Wang J."/>
            <person name="Sun H."/>
            <person name="Zhang C."/>
            <person name="Fan H."/>
            <person name="Li D."/>
            <person name="Dong L."/>
            <person name="Tao Y."/>
            <person name="Gao C."/>
            <person name="Wu H."/>
            <person name="Li Y."/>
            <person name="Cui Y."/>
            <person name="Guo X."/>
            <person name="Zheng S."/>
            <person name="Wang B."/>
            <person name="Yu K."/>
            <person name="Liang Q."/>
            <person name="Yang W."/>
            <person name="Lou X."/>
            <person name="Chen J."/>
            <person name="Feng M."/>
            <person name="Jian J."/>
            <person name="Zhang X."/>
            <person name="Luo G."/>
            <person name="Jiang Y."/>
            <person name="Liu J."/>
            <person name="Wang Z."/>
            <person name="Sha Y."/>
            <person name="Zhang B."/>
            <person name="Wu H."/>
            <person name="Tang D."/>
            <person name="Shen Q."/>
            <person name="Xue P."/>
            <person name="Zou S."/>
            <person name="Wang X."/>
            <person name="Liu X."/>
            <person name="Wang F."/>
            <person name="Yang Y."/>
            <person name="An X."/>
            <person name="Dong Z."/>
            <person name="Zhang K."/>
            <person name="Zhang X."/>
            <person name="Luo M.C."/>
            <person name="Dvorak J."/>
            <person name="Tong Y."/>
            <person name="Wang J."/>
            <person name="Yang H."/>
            <person name="Li Z."/>
            <person name="Wang D."/>
            <person name="Zhang A."/>
            <person name="Wang J."/>
        </authorList>
    </citation>
    <scope>NUCLEOTIDE SEQUENCE</scope>
</reference>
<dbReference type="Pfam" id="PF12576">
    <property type="entry name" value="DUF3754"/>
    <property type="match status" value="1"/>
</dbReference>
<organism evidence="1">
    <name type="scientific">Triticum urartu</name>
    <name type="common">Red wild einkorn</name>
    <name type="synonym">Crithodium urartu</name>
    <dbReference type="NCBI Taxonomy" id="4572"/>
    <lineage>
        <taxon>Eukaryota</taxon>
        <taxon>Viridiplantae</taxon>
        <taxon>Streptophyta</taxon>
        <taxon>Embryophyta</taxon>
        <taxon>Tracheophyta</taxon>
        <taxon>Spermatophyta</taxon>
        <taxon>Magnoliopsida</taxon>
        <taxon>Liliopsida</taxon>
        <taxon>Poales</taxon>
        <taxon>Poaceae</taxon>
        <taxon>BOP clade</taxon>
        <taxon>Pooideae</taxon>
        <taxon>Triticodae</taxon>
        <taxon>Triticeae</taxon>
        <taxon>Triticinae</taxon>
        <taxon>Triticum</taxon>
    </lineage>
</organism>
<protein>
    <submittedName>
        <fullName evidence="1">Uncharacterized protein</fullName>
    </submittedName>
</protein>
<name>M7ZE22_TRIUA</name>
<dbReference type="PANTHER" id="PTHR33645">
    <property type="entry name" value="AMINOPEPTIDASE (DUF3754)"/>
    <property type="match status" value="1"/>
</dbReference>
<evidence type="ECO:0000313" key="1">
    <source>
        <dbReference type="EMBL" id="EMS46349.1"/>
    </source>
</evidence>
<sequence length="805" mass="91987">MTAAGPGAGPGAEAQMGKDRDVVRLERESVIPVMKPKLIMKLAYLIGLPLTPLSLPLPVPLLRSGVRHGRCAFLDSLSPQNGFHQHENDREEFLKLCKRVEYTIRAWYHLQFDDMMELYALFDPVQGAKKLQQQNFSSEEIDTLEQNFLTYFFQVMQKSNFNILSDDEVELAHSGQYLLNLPIKVDEAKLDNKLLSKYFKEHHHDNLPEFCDKYVIFRRGIGLDRTSDFFFMEKVDMVITRTWRWLLQKTRLQRLFLRKKKVKPVIDSKKDDDLVGEGDDKELYVERIRLETMKLSLRNLIGKVTIQEPTFEEVIVLYRKKSPKGQDDRAIQVKHFKNIPMADMELVLPEKKNPSLTPMDWVQFIVSVVIGLVTLVGSLEMPKADFWVVIAILSALAGYCAKIYFSFQQNMATYQNLITQSMYDKQLDSGKGTLLHLCDDVIQPEIKEVIIAYYILMENGKATVEDLDLQCEELIQEEFGLQCNFEVMDALQKLERFGIVTRDSIGRIVCVPLKRSNEIIGATTEELPCNSFCELITGEFTDIKEKEKEKQQNFLDGRYMCRRSKRRGCGEEGGTAFGGEIMSSSSSSSSLASTISAAATAARPRQGAAKQQLSTRVKPHLKHAAGCWESSGSGRAVVARAGPGPLTEIEPDLQEDPIDKWRTNGVLPEDFVYGVYDGHHTYDEGQEKKGFWEDVSEWYQEAEPPQGFQALISWAFPPAVILGMAFDVPGEYLYIGAAIFIVVFCVIEMDKPDKPHNFEPEIYMMERSKRDKLIADYNSMDIWDFNEKYGELWDFTVNRDDLIQP</sequence>
<dbReference type="PANTHER" id="PTHR33645:SF4">
    <property type="entry name" value="OS01G0929000 PROTEIN"/>
    <property type="match status" value="1"/>
</dbReference>
<dbReference type="InterPro" id="IPR022227">
    <property type="entry name" value="DUF3754"/>
</dbReference>
<dbReference type="OMA" id="QNDRSIH"/>
<gene>
    <name evidence="1" type="ORF">TRIUR3_22818</name>
</gene>
<dbReference type="EMBL" id="KD275680">
    <property type="protein sequence ID" value="EMS46349.1"/>
    <property type="molecule type" value="Genomic_DNA"/>
</dbReference>
<proteinExistence type="predicted"/>